<reference evidence="2 3" key="1">
    <citation type="submission" date="2017-02" db="EMBL/GenBank/DDBJ databases">
        <title>Draft Genome Sequence of Streptomyces tsukubaensis F601, a Producer of the immunosuppressant tacrolimus FK506.</title>
        <authorList>
            <person name="Zong G."/>
            <person name="Zhong C."/>
            <person name="Fu J."/>
            <person name="Qin R."/>
            <person name="Cao G."/>
        </authorList>
    </citation>
    <scope>NUCLEOTIDE SEQUENCE [LARGE SCALE GENOMIC DNA]</scope>
    <source>
        <strain evidence="2 3">F601</strain>
    </source>
</reference>
<evidence type="ECO:0000259" key="1">
    <source>
        <dbReference type="Pfam" id="PF12102"/>
    </source>
</evidence>
<gene>
    <name evidence="2" type="ORF">B1H18_19555</name>
</gene>
<dbReference type="Pfam" id="PF12102">
    <property type="entry name" value="MrcB_N"/>
    <property type="match status" value="1"/>
</dbReference>
<dbReference type="AlphaFoldDB" id="A0A1V4A6W7"/>
<protein>
    <recommendedName>
        <fullName evidence="1">Type IV methyl-directed restriction enzyme EcoKMcrB subunit DNA-binding domain-containing protein</fullName>
    </recommendedName>
</protein>
<proteinExistence type="predicted"/>
<dbReference type="EMBL" id="MVFC01000016">
    <property type="protein sequence ID" value="OON76961.1"/>
    <property type="molecule type" value="Genomic_DNA"/>
</dbReference>
<organism evidence="2 3">
    <name type="scientific">Streptomyces tsukubensis</name>
    <dbReference type="NCBI Taxonomy" id="83656"/>
    <lineage>
        <taxon>Bacteria</taxon>
        <taxon>Bacillati</taxon>
        <taxon>Actinomycetota</taxon>
        <taxon>Actinomycetes</taxon>
        <taxon>Kitasatosporales</taxon>
        <taxon>Streptomycetaceae</taxon>
        <taxon>Streptomyces</taxon>
    </lineage>
</organism>
<evidence type="ECO:0000313" key="3">
    <source>
        <dbReference type="Proteomes" id="UP000190539"/>
    </source>
</evidence>
<dbReference type="Gene3D" id="3.30.920.90">
    <property type="match status" value="1"/>
</dbReference>
<accession>A0A1V4A6W7</accession>
<dbReference type="RefSeq" id="WP_077969473.1">
    <property type="nucleotide sequence ID" value="NZ_CP045178.1"/>
</dbReference>
<comment type="caution">
    <text evidence="2">The sequence shown here is derived from an EMBL/GenBank/DDBJ whole genome shotgun (WGS) entry which is preliminary data.</text>
</comment>
<keyword evidence="3" id="KW-1185">Reference proteome</keyword>
<sequence>MGIRDMLGEIATTYDRHEGTKREVKGQQVLRAVERRKDLSLPSNLTAKGHGGRTDAVLTPWVGLMDPTITSDPRQGVYLAYIFSADLVTVSLTLQQGVELLSERLGRGVARLEHLRRDAARLRRAISRQRRQGWDDVLTLKSDAERPRAYEAASVIAKSYATADLPDESTLQEDLRHAVTLLHRTAPIHQVWWLGDGGGDELVVTYEGAEHIPSDDPLAGFQPKSSADYVATIAAKQMVKKRHHEALIRDFGHYVVDLGFDPIIRLMHPRDLVLRRRGADGTYLKDHWLVEAKVVRKSNPTQAVREAVGQLREYSYFLYSERKKPVPHLLGLFSEEVGTYSDYLEDQGIASIWRAERGWAGSPSAEKWGLV</sequence>
<name>A0A1V4A6W7_9ACTN</name>
<feature type="domain" description="Type IV methyl-directed restriction enzyme EcoKMcrB subunit DNA-binding" evidence="1">
    <location>
        <begin position="41"/>
        <end position="181"/>
    </location>
</feature>
<dbReference type="Proteomes" id="UP000190539">
    <property type="component" value="Unassembled WGS sequence"/>
</dbReference>
<dbReference type="OrthoDB" id="9802640at2"/>
<evidence type="ECO:0000313" key="2">
    <source>
        <dbReference type="EMBL" id="OON76961.1"/>
    </source>
</evidence>
<dbReference type="InterPro" id="IPR021961">
    <property type="entry name" value="McrB_DNA-bd"/>
</dbReference>